<feature type="compositionally biased region" description="Polar residues" evidence="1">
    <location>
        <begin position="1"/>
        <end position="42"/>
    </location>
</feature>
<proteinExistence type="predicted"/>
<dbReference type="OrthoDB" id="1607513at2759"/>
<sequence>MTSPEVGSTGIDNSAGNSGSSTQSIEPSQSLWNTFDRSVAESTSHRHRNTGTDCIIEVRRYFEEPNTSRSSNPLDWWKNNSSKYPRLHKVASKYLGVPGSSVPSERLFSKAGKLVRGETG</sequence>
<dbReference type="InParanoid" id="A0A1X7SF34"/>
<dbReference type="PANTHER" id="PTHR47611:SF3">
    <property type="entry name" value="HAT C-TERMINAL DIMERISATION DOMAIN-CONTAINING PROTEIN"/>
    <property type="match status" value="1"/>
</dbReference>
<dbReference type="PANTHER" id="PTHR47611">
    <property type="entry name" value="HAT DIMERISATION DOMAIN, C-TERMINAL"/>
    <property type="match status" value="1"/>
</dbReference>
<feature type="region of interest" description="Disordered" evidence="1">
    <location>
        <begin position="1"/>
        <end position="50"/>
    </location>
</feature>
<evidence type="ECO:0000259" key="2">
    <source>
        <dbReference type="Pfam" id="PF05699"/>
    </source>
</evidence>
<organism evidence="3">
    <name type="scientific">Amphimedon queenslandica</name>
    <name type="common">Sponge</name>
    <dbReference type="NCBI Taxonomy" id="400682"/>
    <lineage>
        <taxon>Eukaryota</taxon>
        <taxon>Metazoa</taxon>
        <taxon>Porifera</taxon>
        <taxon>Demospongiae</taxon>
        <taxon>Heteroscleromorpha</taxon>
        <taxon>Haplosclerida</taxon>
        <taxon>Niphatidae</taxon>
        <taxon>Amphimedon</taxon>
    </lineage>
</organism>
<protein>
    <recommendedName>
        <fullName evidence="2">HAT C-terminal dimerisation domain-containing protein</fullName>
    </recommendedName>
</protein>
<reference evidence="3" key="1">
    <citation type="submission" date="2017-05" db="UniProtKB">
        <authorList>
            <consortium name="EnsemblMetazoa"/>
        </authorList>
    </citation>
    <scope>IDENTIFICATION</scope>
</reference>
<evidence type="ECO:0000313" key="3">
    <source>
        <dbReference type="EnsemblMetazoa" id="Aqu2.1.00683_001"/>
    </source>
</evidence>
<dbReference type="GO" id="GO:0046983">
    <property type="term" value="F:protein dimerization activity"/>
    <property type="evidence" value="ECO:0007669"/>
    <property type="project" value="InterPro"/>
</dbReference>
<dbReference type="OMA" id="VINRSCD"/>
<name>A0A1X7SF34_AMPQE</name>
<dbReference type="InterPro" id="IPR012337">
    <property type="entry name" value="RNaseH-like_sf"/>
</dbReference>
<accession>A0A1X7SF34</accession>
<dbReference type="InterPro" id="IPR008906">
    <property type="entry name" value="HATC_C_dom"/>
</dbReference>
<dbReference type="AlphaFoldDB" id="A0A1X7SF34"/>
<dbReference type="Pfam" id="PF05699">
    <property type="entry name" value="Dimer_Tnp_hAT"/>
    <property type="match status" value="1"/>
</dbReference>
<dbReference type="SUPFAM" id="SSF53098">
    <property type="entry name" value="Ribonuclease H-like"/>
    <property type="match status" value="1"/>
</dbReference>
<feature type="domain" description="HAT C-terminal dimerisation" evidence="2">
    <location>
        <begin position="57"/>
        <end position="115"/>
    </location>
</feature>
<evidence type="ECO:0000256" key="1">
    <source>
        <dbReference type="SAM" id="MobiDB-lite"/>
    </source>
</evidence>
<dbReference type="EnsemblMetazoa" id="Aqu2.1.00683_001">
    <property type="protein sequence ID" value="Aqu2.1.00683_001"/>
    <property type="gene ID" value="Aqu2.1.00683"/>
</dbReference>